<dbReference type="InterPro" id="IPR050182">
    <property type="entry name" value="Cytochrome_P450_fam2"/>
</dbReference>
<organism evidence="4 5">
    <name type="scientific">Elysia marginata</name>
    <dbReference type="NCBI Taxonomy" id="1093978"/>
    <lineage>
        <taxon>Eukaryota</taxon>
        <taxon>Metazoa</taxon>
        <taxon>Spiralia</taxon>
        <taxon>Lophotrochozoa</taxon>
        <taxon>Mollusca</taxon>
        <taxon>Gastropoda</taxon>
        <taxon>Heterobranchia</taxon>
        <taxon>Euthyneura</taxon>
        <taxon>Panpulmonata</taxon>
        <taxon>Sacoglossa</taxon>
        <taxon>Placobranchoidea</taxon>
        <taxon>Plakobranchidae</taxon>
        <taxon>Elysia</taxon>
    </lineage>
</organism>
<dbReference type="InterPro" id="IPR036396">
    <property type="entry name" value="Cyt_P450_sf"/>
</dbReference>
<dbReference type="PANTHER" id="PTHR24300">
    <property type="entry name" value="CYTOCHROME P450 508A4-RELATED"/>
    <property type="match status" value="1"/>
</dbReference>
<dbReference type="Proteomes" id="UP000762676">
    <property type="component" value="Unassembled WGS sequence"/>
</dbReference>
<dbReference type="AlphaFoldDB" id="A0AAV4IV54"/>
<keyword evidence="5" id="KW-1185">Reference proteome</keyword>
<comment type="caution">
    <text evidence="4">The sequence shown here is derived from an EMBL/GenBank/DDBJ whole genome shotgun (WGS) entry which is preliminary data.</text>
</comment>
<dbReference type="GO" id="GO:0006805">
    <property type="term" value="P:xenobiotic metabolic process"/>
    <property type="evidence" value="ECO:0007669"/>
    <property type="project" value="TreeGrafter"/>
</dbReference>
<dbReference type="GO" id="GO:0005737">
    <property type="term" value="C:cytoplasm"/>
    <property type="evidence" value="ECO:0007669"/>
    <property type="project" value="TreeGrafter"/>
</dbReference>
<protein>
    <submittedName>
        <fullName evidence="4">Cytochrome P450 2C14</fullName>
    </submittedName>
</protein>
<dbReference type="SUPFAM" id="SSF48264">
    <property type="entry name" value="Cytochrome P450"/>
    <property type="match status" value="1"/>
</dbReference>
<dbReference type="GO" id="GO:0005506">
    <property type="term" value="F:iron ion binding"/>
    <property type="evidence" value="ECO:0007669"/>
    <property type="project" value="InterPro"/>
</dbReference>
<keyword evidence="2" id="KW-0479">Metal-binding</keyword>
<dbReference type="GO" id="GO:0016712">
    <property type="term" value="F:oxidoreductase activity, acting on paired donors, with incorporation or reduction of molecular oxygen, reduced flavin or flavoprotein as one donor, and incorporation of one atom of oxygen"/>
    <property type="evidence" value="ECO:0007669"/>
    <property type="project" value="TreeGrafter"/>
</dbReference>
<dbReference type="GO" id="GO:0020037">
    <property type="term" value="F:heme binding"/>
    <property type="evidence" value="ECO:0007669"/>
    <property type="project" value="InterPro"/>
</dbReference>
<comment type="similarity">
    <text evidence="1">Belongs to the cytochrome P450 family.</text>
</comment>
<dbReference type="Gene3D" id="1.10.630.10">
    <property type="entry name" value="Cytochrome P450"/>
    <property type="match status" value="1"/>
</dbReference>
<keyword evidence="3" id="KW-0408">Iron</keyword>
<name>A0AAV4IV54_9GAST</name>
<proteinExistence type="inferred from homology"/>
<evidence type="ECO:0000256" key="3">
    <source>
        <dbReference type="ARBA" id="ARBA00023004"/>
    </source>
</evidence>
<evidence type="ECO:0000313" key="5">
    <source>
        <dbReference type="Proteomes" id="UP000762676"/>
    </source>
</evidence>
<evidence type="ECO:0000313" key="4">
    <source>
        <dbReference type="EMBL" id="GFS13825.1"/>
    </source>
</evidence>
<reference evidence="4 5" key="1">
    <citation type="journal article" date="2021" name="Elife">
        <title>Chloroplast acquisition without the gene transfer in kleptoplastic sea slugs, Plakobranchus ocellatus.</title>
        <authorList>
            <person name="Maeda T."/>
            <person name="Takahashi S."/>
            <person name="Yoshida T."/>
            <person name="Shimamura S."/>
            <person name="Takaki Y."/>
            <person name="Nagai Y."/>
            <person name="Toyoda A."/>
            <person name="Suzuki Y."/>
            <person name="Arimoto A."/>
            <person name="Ishii H."/>
            <person name="Satoh N."/>
            <person name="Nishiyama T."/>
            <person name="Hasebe M."/>
            <person name="Maruyama T."/>
            <person name="Minagawa J."/>
            <person name="Obokata J."/>
            <person name="Shigenobu S."/>
        </authorList>
    </citation>
    <scope>NUCLEOTIDE SEQUENCE [LARGE SCALE GENOMIC DNA]</scope>
</reference>
<dbReference type="PANTHER" id="PTHR24300:SF375">
    <property type="entry name" value="CYTOCHROME P450 FAMILY"/>
    <property type="match status" value="1"/>
</dbReference>
<sequence>MRHILVKHAEFTSDGPVDLSSQVVGEDNHGMLTSRGPNWKEQRSTAMSILLKFVIGKDIKGKKVESEVQIYIEKLASFQGQAIDLPLLTNAAVSNVVCYIIFGDRFDYEDNYFKRTVDNLCAFVLEAPTPWIFYAATALKRLTGGLFGI</sequence>
<gene>
    <name evidence="4" type="ORF">ElyMa_004893500</name>
</gene>
<evidence type="ECO:0000256" key="1">
    <source>
        <dbReference type="ARBA" id="ARBA00010617"/>
    </source>
</evidence>
<accession>A0AAV4IV54</accession>
<dbReference type="EMBL" id="BMAT01009788">
    <property type="protein sequence ID" value="GFS13825.1"/>
    <property type="molecule type" value="Genomic_DNA"/>
</dbReference>
<dbReference type="Pfam" id="PF00067">
    <property type="entry name" value="p450"/>
    <property type="match status" value="1"/>
</dbReference>
<evidence type="ECO:0000256" key="2">
    <source>
        <dbReference type="ARBA" id="ARBA00022723"/>
    </source>
</evidence>
<dbReference type="GO" id="GO:0006082">
    <property type="term" value="P:organic acid metabolic process"/>
    <property type="evidence" value="ECO:0007669"/>
    <property type="project" value="TreeGrafter"/>
</dbReference>
<dbReference type="InterPro" id="IPR001128">
    <property type="entry name" value="Cyt_P450"/>
</dbReference>